<feature type="transmembrane region" description="Helical" evidence="21">
    <location>
        <begin position="16"/>
        <end position="36"/>
    </location>
</feature>
<evidence type="ECO:0000256" key="20">
    <source>
        <dbReference type="PROSITE-ProRule" id="PRU00992"/>
    </source>
</evidence>
<dbReference type="InterPro" id="IPR001452">
    <property type="entry name" value="SH3_domain"/>
</dbReference>
<evidence type="ECO:0000256" key="14">
    <source>
        <dbReference type="ARBA" id="ARBA00093238"/>
    </source>
</evidence>
<feature type="disulfide bond" evidence="18">
    <location>
        <begin position="211"/>
        <end position="215"/>
    </location>
</feature>
<dbReference type="FunCoup" id="A0A1W4XCQ9">
    <property type="interactions" value="555"/>
</dbReference>
<dbReference type="Gene3D" id="1.10.287.1060">
    <property type="entry name" value="ESAT-6-like"/>
    <property type="match status" value="1"/>
</dbReference>
<proteinExistence type="inferred from homology"/>
<dbReference type="Gene3D" id="3.40.50.11350">
    <property type="match status" value="1"/>
</dbReference>
<dbReference type="FunFam" id="3.40.50.11350:FF:000001">
    <property type="entry name" value="Alpha-(1,6)-fucosyltransferase"/>
    <property type="match status" value="1"/>
</dbReference>
<feature type="disulfide bond" evidence="18">
    <location>
        <begin position="205"/>
        <end position="223"/>
    </location>
</feature>
<evidence type="ECO:0000256" key="16">
    <source>
        <dbReference type="PIRSR" id="PIRSR000472-50"/>
    </source>
</evidence>
<dbReference type="Proteomes" id="UP000192223">
    <property type="component" value="Unplaced"/>
</dbReference>
<dbReference type="PIRSF" id="PIRSF000472">
    <property type="entry name" value="Alpha1_6FUT_euk"/>
    <property type="match status" value="1"/>
</dbReference>
<dbReference type="CDD" id="cd11792">
    <property type="entry name" value="SH3_Fut8"/>
    <property type="match status" value="1"/>
</dbReference>
<dbReference type="SMART" id="SM00326">
    <property type="entry name" value="SH3"/>
    <property type="match status" value="1"/>
</dbReference>
<keyword evidence="8 21" id="KW-0812">Transmembrane</keyword>
<dbReference type="SUPFAM" id="SSF50044">
    <property type="entry name" value="SH3-domain"/>
    <property type="match status" value="1"/>
</dbReference>
<evidence type="ECO:0000313" key="24">
    <source>
        <dbReference type="Proteomes" id="UP000192223"/>
    </source>
</evidence>
<evidence type="ECO:0000256" key="21">
    <source>
        <dbReference type="SAM" id="Phobius"/>
    </source>
</evidence>
<dbReference type="STRING" id="224129.A0A1W4XCQ9"/>
<dbReference type="InterPro" id="IPR036028">
    <property type="entry name" value="SH3-like_dom_sf"/>
</dbReference>
<evidence type="ECO:0000256" key="15">
    <source>
        <dbReference type="PIRNR" id="PIRNR000472"/>
    </source>
</evidence>
<dbReference type="AlphaFoldDB" id="A0A1W4XCQ9"/>
<evidence type="ECO:0000256" key="10">
    <source>
        <dbReference type="ARBA" id="ARBA00022989"/>
    </source>
</evidence>
<comment type="subcellular location">
    <subcellularLocation>
        <location evidence="1">Golgi apparatus</location>
        <location evidence="1">Golgi stack membrane</location>
        <topology evidence="1">Single-pass type II membrane protein</topology>
    </subcellularLocation>
</comment>
<dbReference type="KEGG" id="apln:108743011"/>
<dbReference type="InterPro" id="IPR045573">
    <property type="entry name" value="Fut8_N_cat"/>
</dbReference>
<evidence type="ECO:0000256" key="9">
    <source>
        <dbReference type="ARBA" id="ARBA00022968"/>
    </source>
</evidence>
<evidence type="ECO:0000256" key="6">
    <source>
        <dbReference type="ARBA" id="ARBA00022676"/>
    </source>
</evidence>
<evidence type="ECO:0000256" key="18">
    <source>
        <dbReference type="PIRSR" id="PIRSR000472-52"/>
    </source>
</evidence>
<dbReference type="EC" id="2.4.1.68" evidence="3 15"/>
<evidence type="ECO:0000256" key="5">
    <source>
        <dbReference type="ARBA" id="ARBA00022443"/>
    </source>
</evidence>
<keyword evidence="10 21" id="KW-1133">Transmembrane helix</keyword>
<evidence type="ECO:0000256" key="3">
    <source>
        <dbReference type="ARBA" id="ARBA00012660"/>
    </source>
</evidence>
<dbReference type="GeneID" id="108743011"/>
<feature type="domain" description="SH3" evidence="22">
    <location>
        <begin position="491"/>
        <end position="552"/>
    </location>
</feature>
<dbReference type="Pfam" id="PF19745">
    <property type="entry name" value="FUT8_N_cat"/>
    <property type="match status" value="1"/>
</dbReference>
<evidence type="ECO:0000256" key="17">
    <source>
        <dbReference type="PIRSR" id="PIRSR000472-51"/>
    </source>
</evidence>
<dbReference type="InterPro" id="IPR035653">
    <property type="entry name" value="Fut8_SH3"/>
</dbReference>
<feature type="disulfide bond" evidence="18">
    <location>
        <begin position="197"/>
        <end position="259"/>
    </location>
</feature>
<keyword evidence="7 15" id="KW-0808">Transferase</keyword>
<dbReference type="CDD" id="cd11300">
    <property type="entry name" value="Fut8_like"/>
    <property type="match status" value="1"/>
</dbReference>
<dbReference type="PANTHER" id="PTHR13132">
    <property type="entry name" value="ALPHA- 1,6 -FUCOSYLTRANSFERASE"/>
    <property type="match status" value="1"/>
</dbReference>
<evidence type="ECO:0000259" key="23">
    <source>
        <dbReference type="PROSITE" id="PS51659"/>
    </source>
</evidence>
<dbReference type="GO" id="GO:0006487">
    <property type="term" value="P:protein N-linked glycosylation"/>
    <property type="evidence" value="ECO:0007669"/>
    <property type="project" value="TreeGrafter"/>
</dbReference>
<keyword evidence="13 18" id="KW-1015">Disulfide bond</keyword>
<organism evidence="24 25">
    <name type="scientific">Agrilus planipennis</name>
    <name type="common">Emerald ash borer</name>
    <name type="synonym">Agrilus marcopoli</name>
    <dbReference type="NCBI Taxonomy" id="224129"/>
    <lineage>
        <taxon>Eukaryota</taxon>
        <taxon>Metazoa</taxon>
        <taxon>Ecdysozoa</taxon>
        <taxon>Arthropoda</taxon>
        <taxon>Hexapoda</taxon>
        <taxon>Insecta</taxon>
        <taxon>Pterygota</taxon>
        <taxon>Neoptera</taxon>
        <taxon>Endopterygota</taxon>
        <taxon>Coleoptera</taxon>
        <taxon>Polyphaga</taxon>
        <taxon>Elateriformia</taxon>
        <taxon>Buprestoidea</taxon>
        <taxon>Buprestidae</taxon>
        <taxon>Agrilinae</taxon>
        <taxon>Agrilus</taxon>
    </lineage>
</organism>
<dbReference type="RefSeq" id="XP_018333906.2">
    <property type="nucleotide sequence ID" value="XM_018478404.2"/>
</dbReference>
<feature type="disulfide bond" evidence="18">
    <location>
        <begin position="454"/>
        <end position="461"/>
    </location>
</feature>
<dbReference type="InterPro" id="IPR015827">
    <property type="entry name" value="Fut8"/>
</dbReference>
<evidence type="ECO:0000256" key="13">
    <source>
        <dbReference type="ARBA" id="ARBA00023157"/>
    </source>
</evidence>
<evidence type="ECO:0000256" key="19">
    <source>
        <dbReference type="PROSITE-ProRule" id="PRU00192"/>
    </source>
</evidence>
<dbReference type="OrthoDB" id="2014825at2759"/>
<keyword evidence="9" id="KW-0735">Signal-anchor</keyword>
<dbReference type="PROSITE" id="PS50002">
    <property type="entry name" value="SH3"/>
    <property type="match status" value="1"/>
</dbReference>
<evidence type="ECO:0000256" key="7">
    <source>
        <dbReference type="ARBA" id="ARBA00022679"/>
    </source>
</evidence>
<evidence type="ECO:0000256" key="4">
    <source>
        <dbReference type="ARBA" id="ARBA00018201"/>
    </source>
</evidence>
<accession>A0A1W4XCQ9</accession>
<evidence type="ECO:0000259" key="22">
    <source>
        <dbReference type="PROSITE" id="PS50002"/>
    </source>
</evidence>
<dbReference type="PROSITE" id="PS51659">
    <property type="entry name" value="GT23"/>
    <property type="match status" value="1"/>
</dbReference>
<evidence type="ECO:0000256" key="8">
    <source>
        <dbReference type="ARBA" id="ARBA00022692"/>
    </source>
</evidence>
<dbReference type="Gene3D" id="2.30.30.40">
    <property type="entry name" value="SH3 Domains"/>
    <property type="match status" value="1"/>
</dbReference>
<evidence type="ECO:0000256" key="12">
    <source>
        <dbReference type="ARBA" id="ARBA00023136"/>
    </source>
</evidence>
<protein>
    <recommendedName>
        <fullName evidence="4 15">Alpha-(1,6)-fucosyltransferase</fullName>
        <ecNumber evidence="3 15">2.4.1.68</ecNumber>
    </recommendedName>
</protein>
<evidence type="ECO:0000256" key="2">
    <source>
        <dbReference type="ARBA" id="ARBA00004922"/>
    </source>
</evidence>
<dbReference type="PANTHER" id="PTHR13132:SF29">
    <property type="entry name" value="ALPHA-(1,6)-FUCOSYLTRANSFERASE"/>
    <property type="match status" value="1"/>
</dbReference>
<name>A0A1W4XCQ9_AGRPL</name>
<dbReference type="GO" id="GO:0008424">
    <property type="term" value="F:glycoprotein 6-alpha-L-fucosyltransferase activity"/>
    <property type="evidence" value="ECO:0007669"/>
    <property type="project" value="UniProtKB-EC"/>
</dbReference>
<gene>
    <name evidence="25" type="primary">LOC108743011</name>
</gene>
<sequence>MSELIRQIVLLGCNRLFVFCMVAWLVFLLMVFLPFLNSHSQTIIDTSTAEKLKSVKSDLEILRKQNLELQTIIKYINVGDLKSNLDPESEFFIEKEDPNSQYEITRRRVENGIKEWWYFSNSELKKLKNDTNNASPDFSSSINKIMTLGLEHARSLLHDINFLSEADGYAKWREREAESLSNIVQERLKYLQNPSDCANAKKLICNINKGCGYGCQIHHLVYCSIVAYGTQRTLILNSKGWIYNKAGWETIFKPVSDTCTDPGGASVKEWSEHPDAQVVNLTIIDYVQPKPKFIPPAVPKDLVLRLARLHGDPVIWWIGQFLKYLLRPQEATEKLLNDATKKMNFAKPVVGIHVRRTDKIGTEASFHSIEEYMTAVEDYYDALDMSEDNVRRVYIASDDPTVITEAREKYPNYEILGDPKISSSAAVETRYTEDSLKGIISDIHFLSQSDYLVCTFSSQVCRLAYEIMQTKYPDASARFRSLDNIFYYGGQDSYYHVTVVPHKAEDPNEIDLKVGDLVDVSQNYWNGYSKGRNMRTLKLGLFPSFKIKNSIKSVTFPTYSEINKEPDN</sequence>
<comment type="catalytic activity">
    <reaction evidence="14 15">
        <text>N(4)-{beta-D-GlcNAc-(1-&gt;2)-alpha-D-Man-(1-&gt;3)-[beta-D-GlcNAc-(1-&gt;2)-alpha-D-Man-(1-&gt;6)]-beta-D-Man-(1-&gt;4)-beta-D-GlcNAc-(1-&gt;4)-beta-D-GlcNAc}-L-asparaginyl-[protein] + GDP-beta-L-fucose = an N(4)-{beta-D-GlcNAc-(1-&gt;2)-alpha-D-Man-(1-&gt;3)-[beta-D-GlcNAc-(1-&gt;2)-alpha-D-Man-(1-&gt;6)]-beta-D-Man-(1-&gt;4)-beta-D-GlcNAc-(1-&gt;4)-[alpha-L-Fuc-(1-&gt;6)]-beta-D-GlcNAc}-L-asparaginyl-[protein] + GDP + H(+)</text>
        <dbReference type="Rhea" id="RHEA:12985"/>
        <dbReference type="Rhea" id="RHEA-COMP:13526"/>
        <dbReference type="Rhea" id="RHEA-COMP:13532"/>
        <dbReference type="ChEBI" id="CHEBI:15378"/>
        <dbReference type="ChEBI" id="CHEBI:57273"/>
        <dbReference type="ChEBI" id="CHEBI:58189"/>
        <dbReference type="ChEBI" id="CHEBI:60651"/>
        <dbReference type="ChEBI" id="CHEBI:137207"/>
        <dbReference type="EC" id="2.4.1.68"/>
    </reaction>
</comment>
<feature type="short sequence motif" description="SH3-binding" evidence="17">
    <location>
        <begin position="289"/>
        <end position="295"/>
    </location>
</feature>
<keyword evidence="5 19" id="KW-0728">SH3 domain</keyword>
<feature type="domain" description="GT23" evidence="23">
    <location>
        <begin position="199"/>
        <end position="482"/>
    </location>
</feature>
<evidence type="ECO:0000313" key="25">
    <source>
        <dbReference type="RefSeq" id="XP_018333906.2"/>
    </source>
</evidence>
<comment type="similarity">
    <text evidence="15 20">Belongs to the glycosyltransferase 23 family.</text>
</comment>
<dbReference type="InParanoid" id="A0A1W4XCQ9"/>
<evidence type="ECO:0000256" key="1">
    <source>
        <dbReference type="ARBA" id="ARBA00004447"/>
    </source>
</evidence>
<evidence type="ECO:0000256" key="11">
    <source>
        <dbReference type="ARBA" id="ARBA00023034"/>
    </source>
</evidence>
<comment type="pathway">
    <text evidence="2 15">Protein modification; protein glycosylation.</text>
</comment>
<dbReference type="GO" id="GO:0032580">
    <property type="term" value="C:Golgi cisterna membrane"/>
    <property type="evidence" value="ECO:0007669"/>
    <property type="project" value="UniProtKB-SubCell"/>
</dbReference>
<feature type="region of interest" description="Important for donor substrate binding" evidence="16 20">
    <location>
        <begin position="355"/>
        <end position="356"/>
    </location>
</feature>
<keyword evidence="6 15" id="KW-0328">Glycosyltransferase</keyword>
<comment type="function">
    <text evidence="15">Catalyzes the addition of fucose in alpha 1-6 linkage to the first GlcNAc residue, next to the peptide chains in N-glycans.</text>
</comment>
<dbReference type="UniPathway" id="UPA00378"/>
<keyword evidence="24" id="KW-1185">Reference proteome</keyword>
<keyword evidence="12 15" id="KW-0472">Membrane</keyword>
<keyword evidence="11 15" id="KW-0333">Golgi apparatus</keyword>
<dbReference type="InterPro" id="IPR027350">
    <property type="entry name" value="GT23_dom"/>
</dbReference>
<reference evidence="25" key="1">
    <citation type="submission" date="2025-08" db="UniProtKB">
        <authorList>
            <consortium name="RefSeq"/>
        </authorList>
    </citation>
    <scope>IDENTIFICATION</scope>
    <source>
        <tissue evidence="25">Entire body</tissue>
    </source>
</reference>